<dbReference type="SMART" id="SM00913">
    <property type="entry name" value="IBN_N"/>
    <property type="match status" value="1"/>
</dbReference>
<dbReference type="GO" id="GO:0000055">
    <property type="term" value="P:ribosomal large subunit export from nucleus"/>
    <property type="evidence" value="ECO:0007669"/>
    <property type="project" value="TreeGrafter"/>
</dbReference>
<comment type="subcellular location">
    <subcellularLocation>
        <location evidence="1">Nucleus</location>
    </subcellularLocation>
</comment>
<dbReference type="InterPro" id="IPR041123">
    <property type="entry name" value="CRM1_repeat"/>
</dbReference>
<evidence type="ECO:0000313" key="8">
    <source>
        <dbReference type="Proteomes" id="UP000238274"/>
    </source>
</evidence>
<accession>A0A2S4UU84</accession>
<dbReference type="Proteomes" id="UP000238274">
    <property type="component" value="Unassembled WGS sequence"/>
</dbReference>
<dbReference type="SMART" id="SM01102">
    <property type="entry name" value="CRM1_C"/>
    <property type="match status" value="1"/>
</dbReference>
<dbReference type="InterPro" id="IPR041235">
    <property type="entry name" value="Exp1_repeat_2"/>
</dbReference>
<keyword evidence="8" id="KW-1185">Reference proteome</keyword>
<dbReference type="PROSITE" id="PS50166">
    <property type="entry name" value="IMPORTIN_B_NT"/>
    <property type="match status" value="1"/>
</dbReference>
<dbReference type="SUPFAM" id="SSF48371">
    <property type="entry name" value="ARM repeat"/>
    <property type="match status" value="1"/>
</dbReference>
<evidence type="ECO:0000256" key="4">
    <source>
        <dbReference type="ARBA" id="ARBA00022927"/>
    </source>
</evidence>
<dbReference type="EMBL" id="PKSM01000244">
    <property type="protein sequence ID" value="POW00771.1"/>
    <property type="molecule type" value="Genomic_DNA"/>
</dbReference>
<evidence type="ECO:0000256" key="5">
    <source>
        <dbReference type="ARBA" id="ARBA00023242"/>
    </source>
</evidence>
<dbReference type="AlphaFoldDB" id="A0A2S4UU84"/>
<dbReference type="InterPro" id="IPR001494">
    <property type="entry name" value="Importin-beta_N"/>
</dbReference>
<dbReference type="GO" id="GO:0005634">
    <property type="term" value="C:nucleus"/>
    <property type="evidence" value="ECO:0007669"/>
    <property type="project" value="UniProtKB-SubCell"/>
</dbReference>
<reference evidence="8" key="3">
    <citation type="journal article" date="2018" name="Mol. Plant Microbe Interact.">
        <title>Genome sequence resources for the wheat stripe rust pathogen (Puccinia striiformis f. sp. tritici) and the barley stripe rust pathogen (Puccinia striiformis f. sp. hordei).</title>
        <authorList>
            <person name="Xia C."/>
            <person name="Wang M."/>
            <person name="Yin C."/>
            <person name="Cornejo O.E."/>
            <person name="Hulbert S.H."/>
            <person name="Chen X."/>
        </authorList>
    </citation>
    <scope>NUCLEOTIDE SEQUENCE [LARGE SCALE GENOMIC DNA]</scope>
    <source>
        <strain evidence="8">93TX-2</strain>
    </source>
</reference>
<comment type="caution">
    <text evidence="7">The sequence shown here is derived from an EMBL/GenBank/DDBJ whole genome shotgun (WGS) entry which is preliminary data.</text>
</comment>
<dbReference type="OrthoDB" id="27218at2759"/>
<reference evidence="7 8" key="1">
    <citation type="submission" date="2017-12" db="EMBL/GenBank/DDBJ databases">
        <title>Gene loss provides genomic basis for host adaptation in cereal stripe rust fungi.</title>
        <authorList>
            <person name="Xia C."/>
        </authorList>
    </citation>
    <scope>NUCLEOTIDE SEQUENCE [LARGE SCALE GENOMIC DNA]</scope>
    <source>
        <strain evidence="7 8">93TX-2</strain>
    </source>
</reference>
<dbReference type="Gene3D" id="1.25.10.10">
    <property type="entry name" value="Leucine-rich Repeat Variant"/>
    <property type="match status" value="2"/>
</dbReference>
<evidence type="ECO:0000256" key="3">
    <source>
        <dbReference type="ARBA" id="ARBA00022448"/>
    </source>
</evidence>
<sequence length="1110" mass="125926">MEELLNPASDPIFIDQVVQAAFNTQGPQQKQAMSILAQFQELPDSWQKVPMILENSVSQNSKYIALQIMDKLITTKWKALPETQRSEFHRRLYRQNERDEAQMVKDKAFVNKMNLILVQILKQEWPHNWPGFIPEIIASSRTSLSLCENNMVILKLLSEEIFDYSAEQMTQAKTKALKNQMCNEFADVFQLCNEILEKATKPSLITATLGTLLRFLNWIPLGYIFETSLIDHLINRYLEERQYRNITLRCLAEIGCIKDAGPEYDSKFVLLLTMVMSSVNRILPPNTDLKEMWDSQPQYEQEFVMALAVFLCSFLFKNGRLLEIPQHHELLVNVHMYLVKISQVDDRELFKVCLEYWSKLVKELYDEQQSIPTDMGPLMGIGLNLVGVAVGAGSTSSHFGGGGVGSEAQGRKLLYRDVCSNLRLVFIEKMVKPEEVLVVENDEGEVVREFLKETDTIVLYKAMREVLVYLTHLDVPDTEEIMLNKLARQVDGSEWSWNNCNTLCWAIGSISGAMNEESEKRFLVTVIKDLLGLTELKRGKDNKAIVASDIMYIVGQYPRFLKAHWKFLKTVVNKLFEFMHETHEGVQDMACDTFIKIAQKCRRHFITQQPGEQEPSVDEIVRNLDKITEDLSPQQIHTFYEAVGHMIAAQPNRPVQERLIAGLMRAPNAVWDRLMQQSAASVDVLANPDNIKLLSNVLKCNVSACMSIGSFFQPQIVRIYMDMLGLYKAVSGIISETVAAEGIIATKTPKVRGLRTIKKEILKLLKYTLLPPLLEAVLGDYNRNIPAARDAEVLNVVSTIVIRLGPLLTGKVAAILELVFEPTLTMINQDFSEFPEHRVGFFKLLRAIDASCFTGQPFVILINSACSNRKRNHKLIRKFYCGLNRCTNLSTMTALLALEPSRFKLMMDSVIWAIKHITRDIADTGLAILLELFTNISTHTDPPTAAAFFQQYYLGILQDIFFVLTDTDHKSGFKGQSQVLARMWGLVESSSIAGPLFNPAEHDATMDNGRFLKEYTFNLLSTAFPHVQPLIIQQFITGCCETYSDAARFKSNLRDFLISLREYSGTSDGQHHDLFQEDKEALAAAKAQEQAAIPGMIKPSEIKDEDEEIL</sequence>
<proteinExistence type="inferred from homology"/>
<dbReference type="InterPro" id="IPR045065">
    <property type="entry name" value="XPO1/5"/>
</dbReference>
<feature type="domain" description="Importin N-terminal" evidence="6">
    <location>
        <begin position="32"/>
        <end position="92"/>
    </location>
</feature>
<dbReference type="InterPro" id="IPR013598">
    <property type="entry name" value="Exportin-1/Importin-b-like"/>
</dbReference>
<dbReference type="GO" id="GO:0005049">
    <property type="term" value="F:nuclear export signal receptor activity"/>
    <property type="evidence" value="ECO:0007669"/>
    <property type="project" value="InterPro"/>
</dbReference>
<dbReference type="Pfam" id="PF03810">
    <property type="entry name" value="IBN_N"/>
    <property type="match status" value="1"/>
</dbReference>
<dbReference type="PANTHER" id="PTHR11223:SF2">
    <property type="entry name" value="EXPORTIN-1"/>
    <property type="match status" value="1"/>
</dbReference>
<evidence type="ECO:0000256" key="2">
    <source>
        <dbReference type="ARBA" id="ARBA00009466"/>
    </source>
</evidence>
<dbReference type="Pfam" id="PF18787">
    <property type="entry name" value="CRM1_repeat_3"/>
    <property type="match status" value="1"/>
</dbReference>
<organism evidence="7 8">
    <name type="scientific">Puccinia striiformis</name>
    <dbReference type="NCBI Taxonomy" id="27350"/>
    <lineage>
        <taxon>Eukaryota</taxon>
        <taxon>Fungi</taxon>
        <taxon>Dikarya</taxon>
        <taxon>Basidiomycota</taxon>
        <taxon>Pucciniomycotina</taxon>
        <taxon>Pucciniomycetes</taxon>
        <taxon>Pucciniales</taxon>
        <taxon>Pucciniaceae</taxon>
        <taxon>Puccinia</taxon>
    </lineage>
</organism>
<dbReference type="GO" id="GO:0031267">
    <property type="term" value="F:small GTPase binding"/>
    <property type="evidence" value="ECO:0007669"/>
    <property type="project" value="InterPro"/>
</dbReference>
<keyword evidence="4" id="KW-0653">Protein transport</keyword>
<dbReference type="Pfam" id="PF08389">
    <property type="entry name" value="Xpo1"/>
    <property type="match status" value="1"/>
</dbReference>
<keyword evidence="5" id="KW-0539">Nucleus</keyword>
<dbReference type="VEuPathDB" id="FungiDB:PSHT_12862"/>
<dbReference type="Pfam" id="PF18784">
    <property type="entry name" value="CRM1_repeat_2"/>
    <property type="match status" value="1"/>
</dbReference>
<dbReference type="FunFam" id="1.25.10.10:FF:000022">
    <property type="entry name" value="protein EXPORTIN 1A"/>
    <property type="match status" value="1"/>
</dbReference>
<comment type="similarity">
    <text evidence="2">Belongs to the exportin family.</text>
</comment>
<dbReference type="Pfam" id="PF18777">
    <property type="entry name" value="CRM1_repeat"/>
    <property type="match status" value="1"/>
</dbReference>
<protein>
    <recommendedName>
        <fullName evidence="6">Importin N-terminal domain-containing protein</fullName>
    </recommendedName>
</protein>
<name>A0A2S4UU84_9BASI</name>
<gene>
    <name evidence="7" type="ORF">PSHT_12862</name>
</gene>
<dbReference type="InterPro" id="IPR011989">
    <property type="entry name" value="ARM-like"/>
</dbReference>
<dbReference type="InterPro" id="IPR040485">
    <property type="entry name" value="XPO1_repeat_3"/>
</dbReference>
<dbReference type="GO" id="GO:0005737">
    <property type="term" value="C:cytoplasm"/>
    <property type="evidence" value="ECO:0007669"/>
    <property type="project" value="TreeGrafter"/>
</dbReference>
<keyword evidence="3" id="KW-0813">Transport</keyword>
<dbReference type="GO" id="GO:0006611">
    <property type="term" value="P:protein export from nucleus"/>
    <property type="evidence" value="ECO:0007669"/>
    <property type="project" value="InterPro"/>
</dbReference>
<dbReference type="InterPro" id="IPR016024">
    <property type="entry name" value="ARM-type_fold"/>
</dbReference>
<evidence type="ECO:0000313" key="7">
    <source>
        <dbReference type="EMBL" id="POW00771.1"/>
    </source>
</evidence>
<dbReference type="GO" id="GO:0000056">
    <property type="term" value="P:ribosomal small subunit export from nucleus"/>
    <property type="evidence" value="ECO:0007669"/>
    <property type="project" value="TreeGrafter"/>
</dbReference>
<reference evidence="8" key="2">
    <citation type="journal article" date="2018" name="BMC Genomics">
        <title>Genomic insights into host adaptation between the wheat stripe rust pathogen (Puccinia striiformis f. sp. tritici) and the barley stripe rust pathogen (Puccinia striiformis f. sp. hordei).</title>
        <authorList>
            <person name="Xia C."/>
            <person name="Wang M."/>
            <person name="Yin C."/>
            <person name="Cornejo O.E."/>
            <person name="Hulbert S.H."/>
            <person name="Chen X."/>
        </authorList>
    </citation>
    <scope>NUCLEOTIDE SEQUENCE [LARGE SCALE GENOMIC DNA]</scope>
    <source>
        <strain evidence="8">93TX-2</strain>
    </source>
</reference>
<evidence type="ECO:0000256" key="1">
    <source>
        <dbReference type="ARBA" id="ARBA00004123"/>
    </source>
</evidence>
<dbReference type="Pfam" id="PF08767">
    <property type="entry name" value="CRM1_C"/>
    <property type="match status" value="2"/>
</dbReference>
<dbReference type="PANTHER" id="PTHR11223">
    <property type="entry name" value="EXPORTIN 1/5"/>
    <property type="match status" value="1"/>
</dbReference>
<dbReference type="InterPro" id="IPR014877">
    <property type="entry name" value="XPO1_C_dom"/>
</dbReference>
<evidence type="ECO:0000259" key="6">
    <source>
        <dbReference type="PROSITE" id="PS50166"/>
    </source>
</evidence>